<evidence type="ECO:0000256" key="1">
    <source>
        <dbReference type="ARBA" id="ARBA00004186"/>
    </source>
</evidence>
<gene>
    <name evidence="16" type="primary">ska2</name>
    <name evidence="16" type="ORF">AWC38_SpisGene17500</name>
</gene>
<dbReference type="Gene3D" id="6.10.250.1380">
    <property type="match status" value="1"/>
</dbReference>
<comment type="subcellular location">
    <subcellularLocation>
        <location evidence="2">Chromosome</location>
        <location evidence="2">Centromere</location>
        <location evidence="2">Kinetochore</location>
    </subcellularLocation>
    <subcellularLocation>
        <location evidence="1">Cytoplasm</location>
        <location evidence="1">Cytoskeleton</location>
        <location evidence="1">Spindle</location>
    </subcellularLocation>
</comment>
<protein>
    <recommendedName>
        <fullName evidence="13">Protein FAM33A</fullName>
    </recommendedName>
</protein>
<dbReference type="PANTHER" id="PTHR32017">
    <property type="entry name" value="SPINDLE AND KINETOCHORE-ASSOCIATED PROTEIN 2"/>
    <property type="match status" value="1"/>
</dbReference>
<dbReference type="GO" id="GO:0007059">
    <property type="term" value="P:chromosome segregation"/>
    <property type="evidence" value="ECO:0007669"/>
    <property type="project" value="InterPro"/>
</dbReference>
<dbReference type="GO" id="GO:0000940">
    <property type="term" value="C:outer kinetochore"/>
    <property type="evidence" value="ECO:0007669"/>
    <property type="project" value="InterPro"/>
</dbReference>
<comment type="similarity">
    <text evidence="3">Belongs to the SKA2 family.</text>
</comment>
<keyword evidence="6" id="KW-0132">Cell division</keyword>
<keyword evidence="5" id="KW-0963">Cytoplasm</keyword>
<reference evidence="17" key="1">
    <citation type="journal article" date="2017" name="bioRxiv">
        <title>Comparative analysis of the genomes of Stylophora pistillata and Acropora digitifera provides evidence for extensive differences between species of corals.</title>
        <authorList>
            <person name="Voolstra C.R."/>
            <person name="Li Y."/>
            <person name="Liew Y.J."/>
            <person name="Baumgarten S."/>
            <person name="Zoccola D."/>
            <person name="Flot J.-F."/>
            <person name="Tambutte S."/>
            <person name="Allemand D."/>
            <person name="Aranda M."/>
        </authorList>
    </citation>
    <scope>NUCLEOTIDE SEQUENCE [LARGE SCALE GENOMIC DNA]</scope>
</reference>
<evidence type="ECO:0000313" key="16">
    <source>
        <dbReference type="EMBL" id="PFX18131.1"/>
    </source>
</evidence>
<evidence type="ECO:0000259" key="15">
    <source>
        <dbReference type="Pfam" id="PF16740"/>
    </source>
</evidence>
<evidence type="ECO:0000256" key="13">
    <source>
        <dbReference type="ARBA" id="ARBA00029651"/>
    </source>
</evidence>
<evidence type="ECO:0000256" key="11">
    <source>
        <dbReference type="ARBA" id="ARBA00023306"/>
    </source>
</evidence>
<keyword evidence="10" id="KW-0206">Cytoskeleton</keyword>
<dbReference type="STRING" id="50429.A0A2B4RKJ3"/>
<dbReference type="GO" id="GO:0000278">
    <property type="term" value="P:mitotic cell cycle"/>
    <property type="evidence" value="ECO:0007669"/>
    <property type="project" value="TreeGrafter"/>
</dbReference>
<dbReference type="Pfam" id="PF11362">
    <property type="entry name" value="DUF3161"/>
    <property type="match status" value="1"/>
</dbReference>
<dbReference type="AlphaFoldDB" id="A0A2B4RKJ3"/>
<organism evidence="16 17">
    <name type="scientific">Stylophora pistillata</name>
    <name type="common">Smooth cauliflower coral</name>
    <dbReference type="NCBI Taxonomy" id="50429"/>
    <lineage>
        <taxon>Eukaryota</taxon>
        <taxon>Metazoa</taxon>
        <taxon>Cnidaria</taxon>
        <taxon>Anthozoa</taxon>
        <taxon>Hexacorallia</taxon>
        <taxon>Scleractinia</taxon>
        <taxon>Astrocoeniina</taxon>
        <taxon>Pocilloporidae</taxon>
        <taxon>Stylophora</taxon>
    </lineage>
</organism>
<evidence type="ECO:0000256" key="8">
    <source>
        <dbReference type="ARBA" id="ARBA00022776"/>
    </source>
</evidence>
<dbReference type="EMBL" id="LSMT01000428">
    <property type="protein sequence ID" value="PFX18131.1"/>
    <property type="molecule type" value="Genomic_DNA"/>
</dbReference>
<feature type="domain" description="Ska2 N-terminal" evidence="15">
    <location>
        <begin position="2"/>
        <end position="110"/>
    </location>
</feature>
<feature type="compositionally biased region" description="Basic and acidic residues" evidence="14">
    <location>
        <begin position="134"/>
        <end position="158"/>
    </location>
</feature>
<evidence type="ECO:0000256" key="14">
    <source>
        <dbReference type="SAM" id="MobiDB-lite"/>
    </source>
</evidence>
<evidence type="ECO:0000256" key="7">
    <source>
        <dbReference type="ARBA" id="ARBA00022701"/>
    </source>
</evidence>
<sequence length="246" mass="27862">MEPAVDKLEALFQKAESDLNYISLRLETEFSQQFLDKGQEQLNPIKLLQRINQAKVQFKNLSEQASQIHSQQQEIQAYVRNQILACQDLLCHSQKCAGLMVMEKSDDERFLQTSVSSIRKDTASSELSTDEEDKENKSEGTESKTQQESDIKPVNRGKHEFVPVDEREFLTVSELVRGRVKLQDVNKVYDVLFHHFKKNKHSSSLTPKDLTKMGLKVTGATGGAKLKVLRALKVIVIDNKGAVKMA</sequence>
<dbReference type="GO" id="GO:0051301">
    <property type="term" value="P:cell division"/>
    <property type="evidence" value="ECO:0007669"/>
    <property type="project" value="UniProtKB-KW"/>
</dbReference>
<evidence type="ECO:0000313" key="17">
    <source>
        <dbReference type="Proteomes" id="UP000225706"/>
    </source>
</evidence>
<dbReference type="PANTHER" id="PTHR32017:SF3">
    <property type="entry name" value="SPINDLE AND KINETOCHORE-ASSOCIATED PROTEIN 2"/>
    <property type="match status" value="1"/>
</dbReference>
<dbReference type="GO" id="GO:0008017">
    <property type="term" value="F:microtubule binding"/>
    <property type="evidence" value="ECO:0007669"/>
    <property type="project" value="InterPro"/>
</dbReference>
<feature type="region of interest" description="Disordered" evidence="14">
    <location>
        <begin position="115"/>
        <end position="158"/>
    </location>
</feature>
<dbReference type="InterPro" id="IPR026762">
    <property type="entry name" value="Ska2"/>
</dbReference>
<evidence type="ECO:0000256" key="12">
    <source>
        <dbReference type="ARBA" id="ARBA00023328"/>
    </source>
</evidence>
<keyword evidence="9" id="KW-0995">Kinetochore</keyword>
<keyword evidence="8" id="KW-0498">Mitosis</keyword>
<keyword evidence="17" id="KW-1185">Reference proteome</keyword>
<proteinExistence type="inferred from homology"/>
<keyword evidence="11" id="KW-0131">Cell cycle</keyword>
<evidence type="ECO:0000256" key="3">
    <source>
        <dbReference type="ARBA" id="ARBA00010684"/>
    </source>
</evidence>
<dbReference type="Pfam" id="PF16740">
    <property type="entry name" value="SKA2"/>
    <property type="match status" value="1"/>
</dbReference>
<dbReference type="GO" id="GO:0005876">
    <property type="term" value="C:spindle microtubule"/>
    <property type="evidence" value="ECO:0007669"/>
    <property type="project" value="InterPro"/>
</dbReference>
<evidence type="ECO:0000256" key="9">
    <source>
        <dbReference type="ARBA" id="ARBA00022838"/>
    </source>
</evidence>
<keyword evidence="7" id="KW-0493">Microtubule</keyword>
<evidence type="ECO:0000256" key="5">
    <source>
        <dbReference type="ARBA" id="ARBA00022490"/>
    </source>
</evidence>
<dbReference type="Proteomes" id="UP000225706">
    <property type="component" value="Unassembled WGS sequence"/>
</dbReference>
<accession>A0A2B4RKJ3</accession>
<evidence type="ECO:0000256" key="4">
    <source>
        <dbReference type="ARBA" id="ARBA00022454"/>
    </source>
</evidence>
<dbReference type="InterPro" id="IPR042091">
    <property type="entry name" value="Ska2_N"/>
</dbReference>
<comment type="caution">
    <text evidence="16">The sequence shown here is derived from an EMBL/GenBank/DDBJ whole genome shotgun (WGS) entry which is preliminary data.</text>
</comment>
<name>A0A2B4RKJ3_STYPI</name>
<evidence type="ECO:0000256" key="2">
    <source>
        <dbReference type="ARBA" id="ARBA00004629"/>
    </source>
</evidence>
<keyword evidence="4" id="KW-0158">Chromosome</keyword>
<evidence type="ECO:0000256" key="6">
    <source>
        <dbReference type="ARBA" id="ARBA00022618"/>
    </source>
</evidence>
<evidence type="ECO:0000256" key="10">
    <source>
        <dbReference type="ARBA" id="ARBA00023212"/>
    </source>
</evidence>
<keyword evidence="12" id="KW-0137">Centromere</keyword>
<dbReference type="OrthoDB" id="193920at2759"/>